<dbReference type="AlphaFoldDB" id="A0A4U5VQU6"/>
<organism evidence="2 3">
    <name type="scientific">Collichthys lucidus</name>
    <name type="common">Big head croaker</name>
    <name type="synonym">Sciaena lucida</name>
    <dbReference type="NCBI Taxonomy" id="240159"/>
    <lineage>
        <taxon>Eukaryota</taxon>
        <taxon>Metazoa</taxon>
        <taxon>Chordata</taxon>
        <taxon>Craniata</taxon>
        <taxon>Vertebrata</taxon>
        <taxon>Euteleostomi</taxon>
        <taxon>Actinopterygii</taxon>
        <taxon>Neopterygii</taxon>
        <taxon>Teleostei</taxon>
        <taxon>Neoteleostei</taxon>
        <taxon>Acanthomorphata</taxon>
        <taxon>Eupercaria</taxon>
        <taxon>Sciaenidae</taxon>
        <taxon>Collichthys</taxon>
    </lineage>
</organism>
<dbReference type="EMBL" id="CM014099">
    <property type="protein sequence ID" value="TKS90973.1"/>
    <property type="molecule type" value="Genomic_DNA"/>
</dbReference>
<sequence>MQLLRVAWALTGAAICCFLILLIHSRLLKEVFPYQQVAGGWSIYQFCAIEQISSSCAEESSTSTVCTEY</sequence>
<name>A0A4U5VQU6_COLLU</name>
<accession>A0A4U5VQU6</accession>
<keyword evidence="1" id="KW-1133">Transmembrane helix</keyword>
<gene>
    <name evidence="2" type="ORF">D9C73_025106</name>
</gene>
<feature type="transmembrane region" description="Helical" evidence="1">
    <location>
        <begin position="6"/>
        <end position="23"/>
    </location>
</feature>
<evidence type="ECO:0000313" key="3">
    <source>
        <dbReference type="Proteomes" id="UP000298787"/>
    </source>
</evidence>
<evidence type="ECO:0000313" key="2">
    <source>
        <dbReference type="EMBL" id="TKS90973.1"/>
    </source>
</evidence>
<keyword evidence="1" id="KW-0812">Transmembrane</keyword>
<keyword evidence="1" id="KW-0472">Membrane</keyword>
<proteinExistence type="predicted"/>
<keyword evidence="3" id="KW-1185">Reference proteome</keyword>
<dbReference type="Proteomes" id="UP000298787">
    <property type="component" value="Chromosome 22"/>
</dbReference>
<evidence type="ECO:0000256" key="1">
    <source>
        <dbReference type="SAM" id="Phobius"/>
    </source>
</evidence>
<protein>
    <submittedName>
        <fullName evidence="2">Uncharacterized protein</fullName>
    </submittedName>
</protein>
<reference evidence="2 3" key="1">
    <citation type="submission" date="2019-01" db="EMBL/GenBank/DDBJ databases">
        <title>Genome Assembly of Collichthys lucidus.</title>
        <authorList>
            <person name="Cai M."/>
            <person name="Xiao S."/>
        </authorList>
    </citation>
    <scope>NUCLEOTIDE SEQUENCE [LARGE SCALE GENOMIC DNA]</scope>
    <source>
        <strain evidence="2">JT15FE1705JMU</strain>
        <tissue evidence="2">Muscle</tissue>
    </source>
</reference>